<dbReference type="PANTHER" id="PTHR10656:SF69">
    <property type="entry name" value="MAB-21-LIKE HHH_H2TH-LIKE DOMAIN-CONTAINING PROTEIN"/>
    <property type="match status" value="1"/>
</dbReference>
<dbReference type="Gene3D" id="1.10.1410.40">
    <property type="match status" value="1"/>
</dbReference>
<dbReference type="SMART" id="SM01265">
    <property type="entry name" value="Mab-21"/>
    <property type="match status" value="1"/>
</dbReference>
<dbReference type="EMBL" id="UYJE01010288">
    <property type="protein sequence ID" value="VDI81736.1"/>
    <property type="molecule type" value="Genomic_DNA"/>
</dbReference>
<dbReference type="Proteomes" id="UP000596742">
    <property type="component" value="Unassembled WGS sequence"/>
</dbReference>
<dbReference type="Pfam" id="PF20266">
    <property type="entry name" value="Mab-21_C"/>
    <property type="match status" value="1"/>
</dbReference>
<dbReference type="AlphaFoldDB" id="A0A8B6HMY4"/>
<accession>A0A8B6HMY4</accession>
<proteinExistence type="inferred from homology"/>
<comment type="similarity">
    <text evidence="1">Belongs to the mab-21 family.</text>
</comment>
<dbReference type="InterPro" id="IPR024810">
    <property type="entry name" value="MAB21L/cGLR"/>
</dbReference>
<gene>
    <name evidence="4" type="ORF">MGAL_10B027433</name>
</gene>
<name>A0A8B6HMY4_MYTGA</name>
<dbReference type="InterPro" id="IPR046906">
    <property type="entry name" value="Mab-21_HhH/H2TH-like"/>
</dbReference>
<evidence type="ECO:0000256" key="1">
    <source>
        <dbReference type="ARBA" id="ARBA00008307"/>
    </source>
</evidence>
<evidence type="ECO:0000313" key="5">
    <source>
        <dbReference type="Proteomes" id="UP000596742"/>
    </source>
</evidence>
<dbReference type="Pfam" id="PF03281">
    <property type="entry name" value="Mab-21"/>
    <property type="match status" value="1"/>
</dbReference>
<feature type="domain" description="Mab-21-like HhH/H2TH-like" evidence="3">
    <location>
        <begin position="238"/>
        <end position="330"/>
    </location>
</feature>
<evidence type="ECO:0000313" key="4">
    <source>
        <dbReference type="EMBL" id="VDI81736.1"/>
    </source>
</evidence>
<comment type="caution">
    <text evidence="4">The sequence shown here is derived from an EMBL/GenBank/DDBJ whole genome shotgun (WGS) entry which is preliminary data.</text>
</comment>
<reference evidence="4" key="1">
    <citation type="submission" date="2018-11" db="EMBL/GenBank/DDBJ databases">
        <authorList>
            <person name="Alioto T."/>
            <person name="Alioto T."/>
        </authorList>
    </citation>
    <scope>NUCLEOTIDE SEQUENCE</scope>
</reference>
<evidence type="ECO:0008006" key="6">
    <source>
        <dbReference type="Google" id="ProtNLM"/>
    </source>
</evidence>
<feature type="domain" description="Mab-21-like nucleotidyltransferase" evidence="2">
    <location>
        <begin position="158"/>
        <end position="229"/>
    </location>
</feature>
<keyword evidence="5" id="KW-1185">Reference proteome</keyword>
<dbReference type="InterPro" id="IPR046903">
    <property type="entry name" value="Mab-21-like_nuc_Trfase"/>
</dbReference>
<dbReference type="OrthoDB" id="6115824at2759"/>
<dbReference type="PANTHER" id="PTHR10656">
    <property type="entry name" value="CELL FATE DETERMINING PROTEIN MAB21-RELATED"/>
    <property type="match status" value="1"/>
</dbReference>
<evidence type="ECO:0000259" key="2">
    <source>
        <dbReference type="Pfam" id="PF03281"/>
    </source>
</evidence>
<organism evidence="4 5">
    <name type="scientific">Mytilus galloprovincialis</name>
    <name type="common">Mediterranean mussel</name>
    <dbReference type="NCBI Taxonomy" id="29158"/>
    <lineage>
        <taxon>Eukaryota</taxon>
        <taxon>Metazoa</taxon>
        <taxon>Spiralia</taxon>
        <taxon>Lophotrochozoa</taxon>
        <taxon>Mollusca</taxon>
        <taxon>Bivalvia</taxon>
        <taxon>Autobranchia</taxon>
        <taxon>Pteriomorphia</taxon>
        <taxon>Mytilida</taxon>
        <taxon>Mytiloidea</taxon>
        <taxon>Mytilidae</taxon>
        <taxon>Mytilinae</taxon>
        <taxon>Mytilus</taxon>
    </lineage>
</organism>
<protein>
    <recommendedName>
        <fullName evidence="6">Mab-21-like HhH/H2TH-like domain-containing protein</fullName>
    </recommendedName>
</protein>
<evidence type="ECO:0000259" key="3">
    <source>
        <dbReference type="Pfam" id="PF20266"/>
    </source>
</evidence>
<sequence length="605" mass="70633">MNLKDKNLSLLFYNYLCEIIGSEEVVRTRREIFSAKDIVEHKTLATCISSGSKAEGLDLTGSDYDQMVLLSFIRVYESFNNVQYDPYQLLLVMDTEDTKPGFTKLKSVHKSDIYSDILCGWGETVGEESYISSKHFREKNLCDHMVNHGPCQSTPEGEYDLALCFRCNEWITSAQQWIHRSRTTWPHYTLVTSAAQYGVLFVPIGCKNSPNENLQWRISFSVTEKLLIHSFSHTQLLCYALMKIILKELIKPKHGDLLCSYFIKTIIFWLSEEIRPSEWKPENMIPCFLECIRRLIYCVEYKTCLHYFIPENNLFEDRFTDREHKSLLNTLRIIYETPLISVYQTSTLQNYKLESARCHRMILSASELPFYTYMNGLNVLSMSQPICHAIKHLVKIGLNKKLCTYLLPVYARDVIQSYHLCNIVARNKSFYQQYKTFVCFVKISVRSESISTWLLLASLFFKCKQFQECFVLINYCLSRCSPNKIHQKLTHSFVEQTLFKEMKQQNGLLPAMKHLIVQNVCFKPPYCLLPDELIPLIIEDTFFIPPVVYSYLLQFLCCHHLGDYKGKHNALHKLELTTIERYFIIENVSTARIILASLYLVNELL</sequence>